<dbReference type="Proteomes" id="UP000314294">
    <property type="component" value="Unassembled WGS sequence"/>
</dbReference>
<feature type="compositionally biased region" description="Basic and acidic residues" evidence="1">
    <location>
        <begin position="30"/>
        <end position="43"/>
    </location>
</feature>
<sequence>MTNRMQVTGSSTGDDSDEQNIRSQSYFYPGDERKERQGRRHDGGSAQGDGDPHAMWNAIMRDSVITGNATKISAIWQFPSVVSSPLVSFPRRLGAEAALLFINADPELQPPASIASRKYDLFWSFH</sequence>
<evidence type="ECO:0000313" key="3">
    <source>
        <dbReference type="Proteomes" id="UP000314294"/>
    </source>
</evidence>
<dbReference type="AlphaFoldDB" id="A0A4Z2FRP8"/>
<evidence type="ECO:0000313" key="2">
    <source>
        <dbReference type="EMBL" id="TNN43671.1"/>
    </source>
</evidence>
<evidence type="ECO:0000256" key="1">
    <source>
        <dbReference type="SAM" id="MobiDB-lite"/>
    </source>
</evidence>
<feature type="compositionally biased region" description="Polar residues" evidence="1">
    <location>
        <begin position="1"/>
        <end position="13"/>
    </location>
</feature>
<keyword evidence="3" id="KW-1185">Reference proteome</keyword>
<name>A0A4Z2FRP8_9TELE</name>
<proteinExistence type="predicted"/>
<gene>
    <name evidence="2" type="ORF">EYF80_046140</name>
</gene>
<protein>
    <submittedName>
        <fullName evidence="2">Uncharacterized protein</fullName>
    </submittedName>
</protein>
<dbReference type="EMBL" id="SRLO01000952">
    <property type="protein sequence ID" value="TNN43671.1"/>
    <property type="molecule type" value="Genomic_DNA"/>
</dbReference>
<feature type="region of interest" description="Disordered" evidence="1">
    <location>
        <begin position="1"/>
        <end position="54"/>
    </location>
</feature>
<organism evidence="2 3">
    <name type="scientific">Liparis tanakae</name>
    <name type="common">Tanaka's snailfish</name>
    <dbReference type="NCBI Taxonomy" id="230148"/>
    <lineage>
        <taxon>Eukaryota</taxon>
        <taxon>Metazoa</taxon>
        <taxon>Chordata</taxon>
        <taxon>Craniata</taxon>
        <taxon>Vertebrata</taxon>
        <taxon>Euteleostomi</taxon>
        <taxon>Actinopterygii</taxon>
        <taxon>Neopterygii</taxon>
        <taxon>Teleostei</taxon>
        <taxon>Neoteleostei</taxon>
        <taxon>Acanthomorphata</taxon>
        <taxon>Eupercaria</taxon>
        <taxon>Perciformes</taxon>
        <taxon>Cottioidei</taxon>
        <taxon>Cottales</taxon>
        <taxon>Liparidae</taxon>
        <taxon>Liparis</taxon>
    </lineage>
</organism>
<accession>A0A4Z2FRP8</accession>
<reference evidence="2 3" key="1">
    <citation type="submission" date="2019-03" db="EMBL/GenBank/DDBJ databases">
        <title>First draft genome of Liparis tanakae, snailfish: a comprehensive survey of snailfish specific genes.</title>
        <authorList>
            <person name="Kim W."/>
            <person name="Song I."/>
            <person name="Jeong J.-H."/>
            <person name="Kim D."/>
            <person name="Kim S."/>
            <person name="Ryu S."/>
            <person name="Song J.Y."/>
            <person name="Lee S.K."/>
        </authorList>
    </citation>
    <scope>NUCLEOTIDE SEQUENCE [LARGE SCALE GENOMIC DNA]</scope>
    <source>
        <tissue evidence="2">Muscle</tissue>
    </source>
</reference>
<comment type="caution">
    <text evidence="2">The sequence shown here is derived from an EMBL/GenBank/DDBJ whole genome shotgun (WGS) entry which is preliminary data.</text>
</comment>